<dbReference type="PROSITE" id="PS01124">
    <property type="entry name" value="HTH_ARAC_FAMILY_2"/>
    <property type="match status" value="1"/>
</dbReference>
<accession>A0A7V7TUG9</accession>
<comment type="caution">
    <text evidence="5">The sequence shown here is derived from an EMBL/GenBank/DDBJ whole genome shotgun (WGS) entry which is preliminary data.</text>
</comment>
<evidence type="ECO:0000259" key="4">
    <source>
        <dbReference type="PROSITE" id="PS01124"/>
    </source>
</evidence>
<dbReference type="SUPFAM" id="SSF51215">
    <property type="entry name" value="Regulatory protein AraC"/>
    <property type="match status" value="1"/>
</dbReference>
<dbReference type="InterPro" id="IPR050204">
    <property type="entry name" value="AraC_XylS_family_regulators"/>
</dbReference>
<reference evidence="5 6" key="1">
    <citation type="submission" date="2019-09" db="EMBL/GenBank/DDBJ databases">
        <title>YIM 132180 draft genome.</title>
        <authorList>
            <person name="Zhang K."/>
        </authorList>
    </citation>
    <scope>NUCLEOTIDE SEQUENCE [LARGE SCALE GENOMIC DNA]</scope>
    <source>
        <strain evidence="5 6">YIM 132180</strain>
    </source>
</reference>
<organism evidence="5 6">
    <name type="scientific">Plantimonas leprariae</name>
    <dbReference type="NCBI Taxonomy" id="2615207"/>
    <lineage>
        <taxon>Bacteria</taxon>
        <taxon>Pseudomonadati</taxon>
        <taxon>Pseudomonadota</taxon>
        <taxon>Alphaproteobacteria</taxon>
        <taxon>Hyphomicrobiales</taxon>
        <taxon>Aurantimonadaceae</taxon>
        <taxon>Plantimonas</taxon>
    </lineage>
</organism>
<dbReference type="SMART" id="SM00342">
    <property type="entry name" value="HTH_ARAC"/>
    <property type="match status" value="1"/>
</dbReference>
<dbReference type="PANTHER" id="PTHR46796">
    <property type="entry name" value="HTH-TYPE TRANSCRIPTIONAL ACTIVATOR RHAS-RELATED"/>
    <property type="match status" value="1"/>
</dbReference>
<dbReference type="InterPro" id="IPR009057">
    <property type="entry name" value="Homeodomain-like_sf"/>
</dbReference>
<dbReference type="PANTHER" id="PTHR46796:SF7">
    <property type="entry name" value="ARAC FAMILY TRANSCRIPTIONAL REGULATOR"/>
    <property type="match status" value="1"/>
</dbReference>
<keyword evidence="2" id="KW-0238">DNA-binding</keyword>
<dbReference type="EMBL" id="VZDO01000024">
    <property type="protein sequence ID" value="KAB0676310.1"/>
    <property type="molecule type" value="Genomic_DNA"/>
</dbReference>
<dbReference type="Proteomes" id="UP000432089">
    <property type="component" value="Unassembled WGS sequence"/>
</dbReference>
<dbReference type="RefSeq" id="WP_150973531.1">
    <property type="nucleotide sequence ID" value="NZ_VZDO01000024.1"/>
</dbReference>
<evidence type="ECO:0000313" key="6">
    <source>
        <dbReference type="Proteomes" id="UP000432089"/>
    </source>
</evidence>
<dbReference type="Gene3D" id="1.10.10.60">
    <property type="entry name" value="Homeodomain-like"/>
    <property type="match status" value="2"/>
</dbReference>
<keyword evidence="6" id="KW-1185">Reference proteome</keyword>
<dbReference type="Pfam" id="PF12833">
    <property type="entry name" value="HTH_18"/>
    <property type="match status" value="1"/>
</dbReference>
<dbReference type="AlphaFoldDB" id="A0A7V7TUG9"/>
<dbReference type="InterPro" id="IPR032783">
    <property type="entry name" value="AraC_lig"/>
</dbReference>
<evidence type="ECO:0000313" key="5">
    <source>
        <dbReference type="EMBL" id="KAB0676310.1"/>
    </source>
</evidence>
<protein>
    <submittedName>
        <fullName evidence="5">AraC family transcriptional regulator</fullName>
    </submittedName>
</protein>
<gene>
    <name evidence="5" type="ORF">F6X38_21655</name>
</gene>
<dbReference type="GO" id="GO:0043565">
    <property type="term" value="F:sequence-specific DNA binding"/>
    <property type="evidence" value="ECO:0007669"/>
    <property type="project" value="InterPro"/>
</dbReference>
<feature type="domain" description="HTH araC/xylS-type" evidence="4">
    <location>
        <begin position="202"/>
        <end position="300"/>
    </location>
</feature>
<evidence type="ECO:0000256" key="3">
    <source>
        <dbReference type="ARBA" id="ARBA00023163"/>
    </source>
</evidence>
<dbReference type="InterPro" id="IPR037923">
    <property type="entry name" value="HTH-like"/>
</dbReference>
<proteinExistence type="predicted"/>
<keyword evidence="3" id="KW-0804">Transcription</keyword>
<dbReference type="InterPro" id="IPR018060">
    <property type="entry name" value="HTH_AraC"/>
</dbReference>
<keyword evidence="1" id="KW-0805">Transcription regulation</keyword>
<name>A0A7V7TUG9_9HYPH</name>
<sequence>MDPLSDVLSLLKPQSYASAGFDAGGDWSLRFPAYEGIKCNAVVSGACWLSIDAAADAVRLETGDCFLLPKGWPFRLASDPSVPSTDANAVFPPARRGGVVTLNGGGDFFLVGSRFLLAGRHAELLLDVLPPVVLVRRDEDRDTLRWALERMRRELHDPQPGADMVAQHLAQLMLVQVLRLHIAEAARDGIGWLSGLGDRRIGAAIGLMHAEPARRWTLAELADRVGMSRTSFAVRFKRTVGLAPIDYLTRWRMLLAGDRLANSEEAIPTIAASLGYEAESAFGAAFKRVMGCSPRRYGRDRLVAGRA</sequence>
<dbReference type="Pfam" id="PF12852">
    <property type="entry name" value="Cupin_6"/>
    <property type="match status" value="1"/>
</dbReference>
<dbReference type="SUPFAM" id="SSF46689">
    <property type="entry name" value="Homeodomain-like"/>
    <property type="match status" value="2"/>
</dbReference>
<evidence type="ECO:0000256" key="2">
    <source>
        <dbReference type="ARBA" id="ARBA00023125"/>
    </source>
</evidence>
<evidence type="ECO:0000256" key="1">
    <source>
        <dbReference type="ARBA" id="ARBA00023015"/>
    </source>
</evidence>
<dbReference type="GO" id="GO:0003700">
    <property type="term" value="F:DNA-binding transcription factor activity"/>
    <property type="evidence" value="ECO:0007669"/>
    <property type="project" value="InterPro"/>
</dbReference>